<dbReference type="EMBL" id="SSTE01018788">
    <property type="protein sequence ID" value="KAA0038132.1"/>
    <property type="molecule type" value="Genomic_DNA"/>
</dbReference>
<feature type="compositionally biased region" description="Low complexity" evidence="1">
    <location>
        <begin position="66"/>
        <end position="78"/>
    </location>
</feature>
<feature type="compositionally biased region" description="Acidic residues" evidence="1">
    <location>
        <begin position="110"/>
        <end position="122"/>
    </location>
</feature>
<evidence type="ECO:0000313" key="2">
    <source>
        <dbReference type="EMBL" id="KAA0038132.1"/>
    </source>
</evidence>
<evidence type="ECO:0008006" key="6">
    <source>
        <dbReference type="Google" id="ProtNLM"/>
    </source>
</evidence>
<feature type="region of interest" description="Disordered" evidence="1">
    <location>
        <begin position="59"/>
        <end position="84"/>
    </location>
</feature>
<evidence type="ECO:0000256" key="1">
    <source>
        <dbReference type="SAM" id="MobiDB-lite"/>
    </source>
</evidence>
<dbReference type="Proteomes" id="UP000321393">
    <property type="component" value="Unassembled WGS sequence"/>
</dbReference>
<dbReference type="EMBL" id="SSTD01006251">
    <property type="protein sequence ID" value="TYK20475.1"/>
    <property type="molecule type" value="Genomic_DNA"/>
</dbReference>
<organism evidence="2 4">
    <name type="scientific">Cucumis melo var. makuwa</name>
    <name type="common">Oriental melon</name>
    <dbReference type="NCBI Taxonomy" id="1194695"/>
    <lineage>
        <taxon>Eukaryota</taxon>
        <taxon>Viridiplantae</taxon>
        <taxon>Streptophyta</taxon>
        <taxon>Embryophyta</taxon>
        <taxon>Tracheophyta</taxon>
        <taxon>Spermatophyta</taxon>
        <taxon>Magnoliopsida</taxon>
        <taxon>eudicotyledons</taxon>
        <taxon>Gunneridae</taxon>
        <taxon>Pentapetalae</taxon>
        <taxon>rosids</taxon>
        <taxon>fabids</taxon>
        <taxon>Cucurbitales</taxon>
        <taxon>Cucurbitaceae</taxon>
        <taxon>Benincaseae</taxon>
        <taxon>Cucumis</taxon>
    </lineage>
</organism>
<proteinExistence type="predicted"/>
<reference evidence="4 5" key="1">
    <citation type="submission" date="2019-08" db="EMBL/GenBank/DDBJ databases">
        <title>Draft genome sequences of two oriental melons (Cucumis melo L. var makuwa).</title>
        <authorList>
            <person name="Kwon S.-Y."/>
        </authorList>
    </citation>
    <scope>NUCLEOTIDE SEQUENCE [LARGE SCALE GENOMIC DNA]</scope>
    <source>
        <strain evidence="5">cv. Chang Bougi</strain>
        <strain evidence="4">cv. SW 3</strain>
        <tissue evidence="2">Leaf</tissue>
    </source>
</reference>
<accession>A0A5A7T3R7</accession>
<evidence type="ECO:0000313" key="5">
    <source>
        <dbReference type="Proteomes" id="UP000321947"/>
    </source>
</evidence>
<feature type="compositionally biased region" description="Basic and acidic residues" evidence="1">
    <location>
        <begin position="142"/>
        <end position="152"/>
    </location>
</feature>
<feature type="region of interest" description="Disordered" evidence="1">
    <location>
        <begin position="100"/>
        <end position="152"/>
    </location>
</feature>
<gene>
    <name evidence="3" type="ORF">E5676_scaffold237G00470</name>
    <name evidence="2" type="ORF">E6C27_scaffold36G003550</name>
</gene>
<evidence type="ECO:0000313" key="3">
    <source>
        <dbReference type="EMBL" id="TYK20475.1"/>
    </source>
</evidence>
<dbReference type="Proteomes" id="UP000321947">
    <property type="component" value="Unassembled WGS sequence"/>
</dbReference>
<sequence>MPVQDDVGIEGVAKDAGIAPSVSETHISDMDSDDLDNVPLARLIKKSVFVPTLDPHFQAHGSNVEPGPSHHSPPVGSSIPNNATTTYLHIDHTLALIDESIATKRRNDVSDDEIPTNDEDVIEPVNTGVHTDEIPVGDNDDPDGHNDSQLET</sequence>
<dbReference type="AlphaFoldDB" id="A0A5A7T3R7"/>
<comment type="caution">
    <text evidence="2">The sequence shown here is derived from an EMBL/GenBank/DDBJ whole genome shotgun (WGS) entry which is preliminary data.</text>
</comment>
<protein>
    <recommendedName>
        <fullName evidence="6">Envelope-like protein</fullName>
    </recommendedName>
</protein>
<evidence type="ECO:0000313" key="4">
    <source>
        <dbReference type="Proteomes" id="UP000321393"/>
    </source>
</evidence>
<name>A0A5A7T3R7_CUCMM</name>